<dbReference type="GO" id="GO:0046982">
    <property type="term" value="F:protein heterodimerization activity"/>
    <property type="evidence" value="ECO:0007669"/>
    <property type="project" value="InterPro"/>
</dbReference>
<dbReference type="Pfam" id="PF00125">
    <property type="entry name" value="Histone"/>
    <property type="match status" value="1"/>
</dbReference>
<evidence type="ECO:0000313" key="4">
    <source>
        <dbReference type="EMBL" id="CAG6609881.1"/>
    </source>
</evidence>
<feature type="compositionally biased region" description="Basic and acidic residues" evidence="2">
    <location>
        <begin position="1"/>
        <end position="19"/>
    </location>
</feature>
<feature type="domain" description="Core Histone H2A/H2B/H3" evidence="3">
    <location>
        <begin position="23"/>
        <end position="99"/>
    </location>
</feature>
<dbReference type="InterPro" id="IPR000558">
    <property type="entry name" value="Histone_H2B"/>
</dbReference>
<protein>
    <submittedName>
        <fullName evidence="4">Histone H2B.2, embryonic</fullName>
    </submittedName>
</protein>
<dbReference type="GO" id="GO:0003677">
    <property type="term" value="F:DNA binding"/>
    <property type="evidence" value="ECO:0007669"/>
    <property type="project" value="InterPro"/>
</dbReference>
<comment type="similarity">
    <text evidence="1">Belongs to the histone H2B family.</text>
</comment>
<dbReference type="SUPFAM" id="SSF47113">
    <property type="entry name" value="Histone-fold"/>
    <property type="match status" value="1"/>
</dbReference>
<name>A0A8D8LIT4_9HEMI</name>
<dbReference type="SMART" id="SM00427">
    <property type="entry name" value="H2B"/>
    <property type="match status" value="1"/>
</dbReference>
<dbReference type="FunFam" id="1.10.20.10:FF:000043">
    <property type="entry name" value="Histone H2B"/>
    <property type="match status" value="1"/>
</dbReference>
<evidence type="ECO:0000256" key="2">
    <source>
        <dbReference type="SAM" id="MobiDB-lite"/>
    </source>
</evidence>
<dbReference type="PRINTS" id="PR00621">
    <property type="entry name" value="HISTONEH2B"/>
</dbReference>
<dbReference type="CDD" id="cd22910">
    <property type="entry name" value="HFD_H2B"/>
    <property type="match status" value="1"/>
</dbReference>
<dbReference type="InterPro" id="IPR009072">
    <property type="entry name" value="Histone-fold"/>
</dbReference>
<dbReference type="GO" id="GO:0030527">
    <property type="term" value="F:structural constituent of chromatin"/>
    <property type="evidence" value="ECO:0007669"/>
    <property type="project" value="InterPro"/>
</dbReference>
<feature type="region of interest" description="Disordered" evidence="2">
    <location>
        <begin position="1"/>
        <end position="29"/>
    </location>
</feature>
<dbReference type="EMBL" id="HBUF01016534">
    <property type="protein sequence ID" value="CAG6609881.1"/>
    <property type="molecule type" value="Transcribed_RNA"/>
</dbReference>
<reference evidence="4" key="1">
    <citation type="submission" date="2021-05" db="EMBL/GenBank/DDBJ databases">
        <authorList>
            <person name="Alioto T."/>
            <person name="Alioto T."/>
            <person name="Gomez Garrido J."/>
        </authorList>
    </citation>
    <scope>NUCLEOTIDE SEQUENCE</scope>
</reference>
<evidence type="ECO:0000256" key="1">
    <source>
        <dbReference type="ARBA" id="ARBA00006846"/>
    </source>
</evidence>
<dbReference type="GO" id="GO:0000786">
    <property type="term" value="C:nucleosome"/>
    <property type="evidence" value="ECO:0007669"/>
    <property type="project" value="InterPro"/>
</dbReference>
<organism evidence="4">
    <name type="scientific">Cacopsylla melanoneura</name>
    <dbReference type="NCBI Taxonomy" id="428564"/>
    <lineage>
        <taxon>Eukaryota</taxon>
        <taxon>Metazoa</taxon>
        <taxon>Ecdysozoa</taxon>
        <taxon>Arthropoda</taxon>
        <taxon>Hexapoda</taxon>
        <taxon>Insecta</taxon>
        <taxon>Pterygota</taxon>
        <taxon>Neoptera</taxon>
        <taxon>Paraneoptera</taxon>
        <taxon>Hemiptera</taxon>
        <taxon>Sternorrhyncha</taxon>
        <taxon>Psylloidea</taxon>
        <taxon>Psyllidae</taxon>
        <taxon>Psyllinae</taxon>
        <taxon>Cacopsylla</taxon>
    </lineage>
</organism>
<sequence length="116" mass="13001">MAPDKERSTEKKTSGKAEASKNSGVAKRKRIRKESYGIYIHKVLKQVHPDIGVSSKAMIIMNMFVNDIFERIASESSSLVKVNKKSTITSQEIQTAVRLVVPGETQGHRKEDYLPL</sequence>
<evidence type="ECO:0000259" key="3">
    <source>
        <dbReference type="Pfam" id="PF00125"/>
    </source>
</evidence>
<dbReference type="Gene3D" id="1.10.20.10">
    <property type="entry name" value="Histone, subunit A"/>
    <property type="match status" value="1"/>
</dbReference>
<dbReference type="PANTHER" id="PTHR23428">
    <property type="entry name" value="HISTONE H2B"/>
    <property type="match status" value="1"/>
</dbReference>
<dbReference type="InterPro" id="IPR007125">
    <property type="entry name" value="H2A/H2B/H3"/>
</dbReference>
<proteinExistence type="inferred from homology"/>
<accession>A0A8D8LIT4</accession>
<dbReference type="GO" id="GO:0005634">
    <property type="term" value="C:nucleus"/>
    <property type="evidence" value="ECO:0007669"/>
    <property type="project" value="UniProtKB-ARBA"/>
</dbReference>
<dbReference type="AlphaFoldDB" id="A0A8D8LIT4"/>